<name>A0A858C0B1_9FIRM</name>
<dbReference type="SUPFAM" id="SSF46785">
    <property type="entry name" value="Winged helix' DNA-binding domain"/>
    <property type="match status" value="1"/>
</dbReference>
<dbReference type="PANTHER" id="PTHR32332:SF18">
    <property type="entry name" value="2-NITROPROPANE DIOXYGENASE"/>
    <property type="match status" value="1"/>
</dbReference>
<dbReference type="PRINTS" id="PR00598">
    <property type="entry name" value="HTHMARR"/>
</dbReference>
<evidence type="ECO:0000256" key="2">
    <source>
        <dbReference type="ARBA" id="ARBA00013457"/>
    </source>
</evidence>
<dbReference type="Gene3D" id="1.10.10.10">
    <property type="entry name" value="Winged helix-like DNA-binding domain superfamily/Winged helix DNA-binding domain"/>
    <property type="match status" value="1"/>
</dbReference>
<dbReference type="EMBL" id="CP048649">
    <property type="protein sequence ID" value="QIB70494.1"/>
    <property type="molecule type" value="Genomic_DNA"/>
</dbReference>
<keyword evidence="8" id="KW-1185">Reference proteome</keyword>
<evidence type="ECO:0000256" key="3">
    <source>
        <dbReference type="ARBA" id="ARBA00022630"/>
    </source>
</evidence>
<gene>
    <name evidence="7" type="ORF">Ami103574_14870</name>
</gene>
<evidence type="ECO:0000256" key="1">
    <source>
        <dbReference type="ARBA" id="ARBA00003535"/>
    </source>
</evidence>
<evidence type="ECO:0000313" key="7">
    <source>
        <dbReference type="EMBL" id="QIB70494.1"/>
    </source>
</evidence>
<comment type="function">
    <text evidence="1">Nitronate monooxygenase that uses molecular oxygen to catalyze the oxidative denitrification of alkyl nitronates. Acts on propionate 3-nitronate (P3N), the presumed physiological substrate. Probably functions in the detoxification of P3N, a metabolic poison produced by plants and fungi as a defense mechanism.</text>
</comment>
<dbReference type="InterPro" id="IPR004136">
    <property type="entry name" value="NMO"/>
</dbReference>
<dbReference type="InterPro" id="IPR036390">
    <property type="entry name" value="WH_DNA-bd_sf"/>
</dbReference>
<accession>A0A858C0B1</accession>
<protein>
    <recommendedName>
        <fullName evidence="2">Probable nitronate monooxygenase</fullName>
    </recommendedName>
</protein>
<evidence type="ECO:0000313" key="8">
    <source>
        <dbReference type="Proteomes" id="UP000466848"/>
    </source>
</evidence>
<keyword evidence="3" id="KW-0285">Flavoprotein</keyword>
<evidence type="ECO:0000256" key="4">
    <source>
        <dbReference type="ARBA" id="ARBA00022643"/>
    </source>
</evidence>
<dbReference type="SUPFAM" id="SSF51412">
    <property type="entry name" value="Inosine monophosphate dehydrogenase (IMPDH)"/>
    <property type="match status" value="1"/>
</dbReference>
<dbReference type="Gene3D" id="3.20.20.70">
    <property type="entry name" value="Aldolase class I"/>
    <property type="match status" value="1"/>
</dbReference>
<dbReference type="RefSeq" id="WP_163067731.1">
    <property type="nucleotide sequence ID" value="NZ_CP048649.1"/>
</dbReference>
<feature type="domain" description="HTH marR-type" evidence="6">
    <location>
        <begin position="7"/>
        <end position="139"/>
    </location>
</feature>
<proteinExistence type="predicted"/>
<dbReference type="KEGG" id="abut:Ami103574_14870"/>
<organism evidence="7 8">
    <name type="scientific">Aminipila butyrica</name>
    <dbReference type="NCBI Taxonomy" id="433296"/>
    <lineage>
        <taxon>Bacteria</taxon>
        <taxon>Bacillati</taxon>
        <taxon>Bacillota</taxon>
        <taxon>Clostridia</taxon>
        <taxon>Peptostreptococcales</taxon>
        <taxon>Anaerovoracaceae</taxon>
        <taxon>Aminipila</taxon>
    </lineage>
</organism>
<dbReference type="Pfam" id="PF12802">
    <property type="entry name" value="MarR_2"/>
    <property type="match status" value="1"/>
</dbReference>
<dbReference type="PROSITE" id="PS50995">
    <property type="entry name" value="HTH_MARR_2"/>
    <property type="match status" value="1"/>
</dbReference>
<sequence>MERNTKLNEILVSLMNSVLKVEEQSIKESSNIDLSMTEIHTLEAIGAGKLKTMTQVAGALKISVSTLTVAVNKLVKKGYVERCRIPEDRRIVKIGLTQTGKDVVAEHQAFHHNMIEDITANMTDAEVEVLLKSLEGLRDFFRMQLIKPVRSEGAMELKSMNLNGLSIPIPIFQGGMGIGISMWKLASAVAKCGGVGVISAAQPGYMETDFYTDPLSANVRAIRRQVERAVEAVKGVPGAGPIGINMMCVARNYEEIVKAAVEAGAKVIISGAGLPTALPGMVKGKDIKLIPIVSSARAAALIIRSWAKKHNRMPDAFVFEGPKAGGHLGYKEEQLEIADENFYKTLMEIKAEIASIPECKLIVGGGIFSREDVQTALSYGADGVQVGTRFVATEECDAPDSFKQAYVDCQKSDIAIIKSPVGMPGRAIRNKFVKEVAEWEEKRPIERCNGCMSACNPKVAPYCITEALIAAANGDAENGLVFCGSNAHLVDRIVKVKDVFDDLTGTEAEEN</sequence>
<dbReference type="InterPro" id="IPR013785">
    <property type="entry name" value="Aldolase_TIM"/>
</dbReference>
<dbReference type="SMART" id="SM00347">
    <property type="entry name" value="HTH_MARR"/>
    <property type="match status" value="1"/>
</dbReference>
<dbReference type="PANTHER" id="PTHR32332">
    <property type="entry name" value="2-NITROPROPANE DIOXYGENASE"/>
    <property type="match status" value="1"/>
</dbReference>
<evidence type="ECO:0000259" key="6">
    <source>
        <dbReference type="PROSITE" id="PS50995"/>
    </source>
</evidence>
<dbReference type="Proteomes" id="UP000466848">
    <property type="component" value="Chromosome"/>
</dbReference>
<dbReference type="GO" id="GO:0003700">
    <property type="term" value="F:DNA-binding transcription factor activity"/>
    <property type="evidence" value="ECO:0007669"/>
    <property type="project" value="InterPro"/>
</dbReference>
<keyword evidence="4" id="KW-0288">FMN</keyword>
<dbReference type="CDD" id="cd04730">
    <property type="entry name" value="NPD_like"/>
    <property type="match status" value="1"/>
</dbReference>
<evidence type="ECO:0000256" key="5">
    <source>
        <dbReference type="ARBA" id="ARBA00023002"/>
    </source>
</evidence>
<dbReference type="InterPro" id="IPR000835">
    <property type="entry name" value="HTH_MarR-typ"/>
</dbReference>
<dbReference type="Pfam" id="PF03060">
    <property type="entry name" value="NMO"/>
    <property type="match status" value="1"/>
</dbReference>
<reference evidence="7 8" key="1">
    <citation type="submission" date="2020-02" db="EMBL/GenBank/DDBJ databases">
        <authorList>
            <person name="Kim Y.B."/>
            <person name="Roh S.W."/>
        </authorList>
    </citation>
    <scope>NUCLEOTIDE SEQUENCE [LARGE SCALE GENOMIC DNA]</scope>
    <source>
        <strain evidence="7 8">DSM 103574</strain>
    </source>
</reference>
<dbReference type="GO" id="GO:0018580">
    <property type="term" value="F:nitronate monooxygenase activity"/>
    <property type="evidence" value="ECO:0007669"/>
    <property type="project" value="InterPro"/>
</dbReference>
<keyword evidence="5" id="KW-0560">Oxidoreductase</keyword>
<dbReference type="AlphaFoldDB" id="A0A858C0B1"/>
<dbReference type="InterPro" id="IPR036388">
    <property type="entry name" value="WH-like_DNA-bd_sf"/>
</dbReference>